<protein>
    <submittedName>
        <fullName evidence="1">Uncharacterized protein</fullName>
    </submittedName>
</protein>
<gene>
    <name evidence="1" type="ORF">RRH01S_16_00060</name>
</gene>
<evidence type="ECO:0000313" key="2">
    <source>
        <dbReference type="Proteomes" id="UP000026941"/>
    </source>
</evidence>
<proteinExistence type="predicted"/>
<dbReference type="RefSeq" id="WP_042475689.1">
    <property type="nucleotide sequence ID" value="NZ_BAYX01000016.1"/>
</dbReference>
<accession>A0AA87U6U9</accession>
<dbReference type="Proteomes" id="UP000026941">
    <property type="component" value="Unassembled WGS sequence"/>
</dbReference>
<sequence length="76" mass="8684">MDAQIVAIWATQNGFDSLDPGRYRRRDEGRTITIEIKKMSVVLIDQRLGLQPRIVSRLFKEIGLGGARLEQLMREG</sequence>
<comment type="caution">
    <text evidence="1">The sequence shown here is derived from an EMBL/GenBank/DDBJ whole genome shotgun (WGS) entry which is preliminary data.</text>
</comment>
<reference evidence="1 2" key="1">
    <citation type="submission" date="2014-05" db="EMBL/GenBank/DDBJ databases">
        <title>Whole genome shotgun sequence of Rhizobium rhizogenes NBRC 13257.</title>
        <authorList>
            <person name="Katano-Makiyama Y."/>
            <person name="Hosoyama A."/>
            <person name="Hashimoto M."/>
            <person name="Hosoyama Y."/>
            <person name="Noguchi M."/>
            <person name="Tsuchikane K."/>
            <person name="Kimura A."/>
            <person name="Ohji S."/>
            <person name="Ichikawa N."/>
            <person name="Yamazoe A."/>
            <person name="Fujita N."/>
        </authorList>
    </citation>
    <scope>NUCLEOTIDE SEQUENCE [LARGE SCALE GENOMIC DNA]</scope>
    <source>
        <strain evidence="1 2">NBRC 13257</strain>
    </source>
</reference>
<dbReference type="EMBL" id="BAYX01000016">
    <property type="protein sequence ID" value="GAJ96056.1"/>
    <property type="molecule type" value="Genomic_DNA"/>
</dbReference>
<evidence type="ECO:0000313" key="1">
    <source>
        <dbReference type="EMBL" id="GAJ96056.1"/>
    </source>
</evidence>
<organism evidence="1 2">
    <name type="scientific">Rhizobium rhizogenes NBRC 13257</name>
    <dbReference type="NCBI Taxonomy" id="1220581"/>
    <lineage>
        <taxon>Bacteria</taxon>
        <taxon>Pseudomonadati</taxon>
        <taxon>Pseudomonadota</taxon>
        <taxon>Alphaproteobacteria</taxon>
        <taxon>Hyphomicrobiales</taxon>
        <taxon>Rhizobiaceae</taxon>
        <taxon>Rhizobium/Agrobacterium group</taxon>
        <taxon>Rhizobium</taxon>
    </lineage>
</organism>
<name>A0AA87U6U9_RHIRH</name>
<dbReference type="AlphaFoldDB" id="A0AA87U6U9"/>